<protein>
    <submittedName>
        <fullName evidence="10">Efflux ABC transporter, permease protein</fullName>
    </submittedName>
</protein>
<dbReference type="HOGENOM" id="CLU_000604_8_0_9"/>
<feature type="domain" description="MacB-like periplasmic core" evidence="9">
    <location>
        <begin position="18"/>
        <end position="232"/>
    </location>
</feature>
<feature type="transmembrane region" description="Helical" evidence="7">
    <location>
        <begin position="20"/>
        <end position="39"/>
    </location>
</feature>
<sequence>MDALRTSLRNIFRKRLRSVLTIAGIAIGVLSVVVITSIGDIGKRTVNSELDSIGIGGIAISAKEASVGDAQLSLIESDEMVTDCMPVLAKYTTAEIHNTETKSMVFGINTQAKQMVSLEVLHGRMINQSDLQANARVCVVDESYAKATYKRSNIVGKTINVLLGETYQPLEVVGVVASGGNVLQNLMGEYIPCFIYAPYTTVQTAYGTTGYDQIMVKLKEGADSEQVSDALVAKLETSLSSGSVQVQNLVQQKEKLNGILDVVTLILAVIGGISLVVAGLSIMTVMLVSVHERTREIGIKKAIGASRGIILREFMAESFLICLIGGAAGLALGVGLTFAGCLLTGIAFVPNFGMMGFCLIFSLVVGMLFGVYPAMKASQLKPVDALRME</sequence>
<evidence type="ECO:0000313" key="10">
    <source>
        <dbReference type="EMBL" id="EEG29036.1"/>
    </source>
</evidence>
<evidence type="ECO:0000256" key="2">
    <source>
        <dbReference type="ARBA" id="ARBA00022475"/>
    </source>
</evidence>
<reference evidence="10 11" key="2">
    <citation type="submission" date="2009-02" db="EMBL/GenBank/DDBJ databases">
        <title>Draft genome sequence of Clostridium methylpentosum (DSM 5476).</title>
        <authorList>
            <person name="Sudarsanam P."/>
            <person name="Ley R."/>
            <person name="Guruge J."/>
            <person name="Turnbaugh P.J."/>
            <person name="Mahowald M."/>
            <person name="Liep D."/>
            <person name="Gordon J."/>
        </authorList>
    </citation>
    <scope>NUCLEOTIDE SEQUENCE [LARGE SCALE GENOMIC DNA]</scope>
    <source>
        <strain evidence="10 11">DSM 5476</strain>
    </source>
</reference>
<feature type="domain" description="ABC3 transporter permease C-terminal" evidence="8">
    <location>
        <begin position="269"/>
        <end position="382"/>
    </location>
</feature>
<evidence type="ECO:0000256" key="6">
    <source>
        <dbReference type="ARBA" id="ARBA00038076"/>
    </source>
</evidence>
<accession>C0EHL8</accession>
<keyword evidence="4 7" id="KW-1133">Transmembrane helix</keyword>
<keyword evidence="5 7" id="KW-0472">Membrane</keyword>
<evidence type="ECO:0000256" key="5">
    <source>
        <dbReference type="ARBA" id="ARBA00023136"/>
    </source>
</evidence>
<evidence type="ECO:0000256" key="7">
    <source>
        <dbReference type="SAM" id="Phobius"/>
    </source>
</evidence>
<dbReference type="Proteomes" id="UP000003340">
    <property type="component" value="Unassembled WGS sequence"/>
</dbReference>
<evidence type="ECO:0000259" key="8">
    <source>
        <dbReference type="Pfam" id="PF02687"/>
    </source>
</evidence>
<dbReference type="Pfam" id="PF12704">
    <property type="entry name" value="MacB_PCD"/>
    <property type="match status" value="1"/>
</dbReference>
<keyword evidence="11" id="KW-1185">Reference proteome</keyword>
<feature type="transmembrane region" description="Helical" evidence="7">
    <location>
        <begin position="319"/>
        <end position="346"/>
    </location>
</feature>
<evidence type="ECO:0000259" key="9">
    <source>
        <dbReference type="Pfam" id="PF12704"/>
    </source>
</evidence>
<dbReference type="GO" id="GO:0005886">
    <property type="term" value="C:plasma membrane"/>
    <property type="evidence" value="ECO:0007669"/>
    <property type="project" value="UniProtKB-SubCell"/>
</dbReference>
<dbReference type="AlphaFoldDB" id="C0EHL8"/>
<comment type="subcellular location">
    <subcellularLocation>
        <location evidence="1">Cell membrane</location>
        <topology evidence="1">Multi-pass membrane protein</topology>
    </subcellularLocation>
</comment>
<gene>
    <name evidence="10" type="ORF">CLOSTMETH_03363</name>
</gene>
<dbReference type="STRING" id="537013.CLOSTMETH_03363"/>
<feature type="transmembrane region" description="Helical" evidence="7">
    <location>
        <begin position="352"/>
        <end position="372"/>
    </location>
</feature>
<keyword evidence="2" id="KW-1003">Cell membrane</keyword>
<name>C0EHL8_9FIRM</name>
<dbReference type="eggNOG" id="COG0577">
    <property type="taxonomic scope" value="Bacteria"/>
</dbReference>
<dbReference type="PANTHER" id="PTHR30572">
    <property type="entry name" value="MEMBRANE COMPONENT OF TRANSPORTER-RELATED"/>
    <property type="match status" value="1"/>
</dbReference>
<evidence type="ECO:0000256" key="4">
    <source>
        <dbReference type="ARBA" id="ARBA00022989"/>
    </source>
</evidence>
<comment type="similarity">
    <text evidence="6">Belongs to the ABC-4 integral membrane protein family.</text>
</comment>
<dbReference type="PANTHER" id="PTHR30572:SF4">
    <property type="entry name" value="ABC TRANSPORTER PERMEASE YTRF"/>
    <property type="match status" value="1"/>
</dbReference>
<keyword evidence="3 7" id="KW-0812">Transmembrane</keyword>
<dbReference type="EMBL" id="ACEC01000118">
    <property type="protein sequence ID" value="EEG29036.1"/>
    <property type="molecule type" value="Genomic_DNA"/>
</dbReference>
<dbReference type="InterPro" id="IPR025857">
    <property type="entry name" value="MacB_PCD"/>
</dbReference>
<comment type="caution">
    <text evidence="10">The sequence shown here is derived from an EMBL/GenBank/DDBJ whole genome shotgun (WGS) entry which is preliminary data.</text>
</comment>
<organism evidence="10 11">
    <name type="scientific">[Clostridium] methylpentosum DSM 5476</name>
    <dbReference type="NCBI Taxonomy" id="537013"/>
    <lineage>
        <taxon>Bacteria</taxon>
        <taxon>Bacillati</taxon>
        <taxon>Bacillota</taxon>
        <taxon>Clostridia</taxon>
        <taxon>Eubacteriales</taxon>
        <taxon>Oscillospiraceae</taxon>
        <taxon>Oscillospiraceae incertae sedis</taxon>
    </lineage>
</organism>
<reference evidence="10 11" key="1">
    <citation type="submission" date="2009-01" db="EMBL/GenBank/DDBJ databases">
        <authorList>
            <person name="Fulton L."/>
            <person name="Clifton S."/>
            <person name="Fulton B."/>
            <person name="Xu J."/>
            <person name="Minx P."/>
            <person name="Pepin K.H."/>
            <person name="Johnson M."/>
            <person name="Bhonagiri V."/>
            <person name="Nash W.E."/>
            <person name="Mardis E.R."/>
            <person name="Wilson R.K."/>
        </authorList>
    </citation>
    <scope>NUCLEOTIDE SEQUENCE [LARGE SCALE GENOMIC DNA]</scope>
    <source>
        <strain evidence="10 11">DSM 5476</strain>
    </source>
</reference>
<dbReference type="InterPro" id="IPR003838">
    <property type="entry name" value="ABC3_permease_C"/>
</dbReference>
<evidence type="ECO:0000313" key="11">
    <source>
        <dbReference type="Proteomes" id="UP000003340"/>
    </source>
</evidence>
<evidence type="ECO:0000256" key="1">
    <source>
        <dbReference type="ARBA" id="ARBA00004651"/>
    </source>
</evidence>
<proteinExistence type="inferred from homology"/>
<feature type="transmembrane region" description="Helical" evidence="7">
    <location>
        <begin position="262"/>
        <end position="290"/>
    </location>
</feature>
<dbReference type="InterPro" id="IPR050250">
    <property type="entry name" value="Macrolide_Exporter_MacB"/>
</dbReference>
<dbReference type="Pfam" id="PF02687">
    <property type="entry name" value="FtsX"/>
    <property type="match status" value="1"/>
</dbReference>
<evidence type="ECO:0000256" key="3">
    <source>
        <dbReference type="ARBA" id="ARBA00022692"/>
    </source>
</evidence>
<dbReference type="GO" id="GO:0022857">
    <property type="term" value="F:transmembrane transporter activity"/>
    <property type="evidence" value="ECO:0007669"/>
    <property type="project" value="TreeGrafter"/>
</dbReference>